<protein>
    <submittedName>
        <fullName evidence="2">Uncharacterized protein</fullName>
    </submittedName>
</protein>
<dbReference type="Gene3D" id="3.30.160.250">
    <property type="match status" value="1"/>
</dbReference>
<evidence type="ECO:0000313" key="2">
    <source>
        <dbReference type="EMBL" id="SMS13108.1"/>
    </source>
</evidence>
<dbReference type="SUPFAM" id="SSF143100">
    <property type="entry name" value="TTHA1013/TTHA0281-like"/>
    <property type="match status" value="1"/>
</dbReference>
<name>A0A1Y6JT43_9LACO</name>
<gene>
    <name evidence="2" type="ORF">LZ3411_0058</name>
    <name evidence="1" type="ORF">LZY01_20460</name>
</gene>
<proteinExistence type="predicted"/>
<accession>A0A1Y6JT43</accession>
<dbReference type="Proteomes" id="UP000195412">
    <property type="component" value="Chromosome I"/>
</dbReference>
<dbReference type="AlphaFoldDB" id="A0A1Y6JT43"/>
<dbReference type="RefSeq" id="WP_057730395.1">
    <property type="nucleotide sequence ID" value="NZ_BJZK01000029.1"/>
</dbReference>
<sequence>MKKTSIVTYPAVFIADDADGYTVIFPDIADAVTGGRDLGESLVNATATLGRFLVDHQSNLPVASTMTQLTHRYPADFIQFVAVDLNNVATQPVETDVNVAPLGLAK</sequence>
<dbReference type="OrthoDB" id="5419659at2"/>
<dbReference type="InterPro" id="IPR035069">
    <property type="entry name" value="TTHA1013/TTHA0281-like"/>
</dbReference>
<dbReference type="EMBL" id="LT854705">
    <property type="protein sequence ID" value="SMS13108.1"/>
    <property type="molecule type" value="Genomic_DNA"/>
</dbReference>
<reference evidence="3" key="1">
    <citation type="submission" date="2017-05" db="EMBL/GenBank/DDBJ databases">
        <authorList>
            <person name="Papadimitriou K."/>
        </authorList>
    </citation>
    <scope>NUCLEOTIDE SEQUENCE [LARGE SCALE GENOMIC DNA]</scope>
    <source>
        <strain evidence="3">ACA-DC 3411</strain>
    </source>
</reference>
<reference evidence="1 4" key="3">
    <citation type="submission" date="2019-07" db="EMBL/GenBank/DDBJ databases">
        <title>Whole genome shotgun sequence of Lactobacillus zymae NBRC 107157.</title>
        <authorList>
            <person name="Hosoyama A."/>
            <person name="Uohara A."/>
            <person name="Ohji S."/>
            <person name="Ichikawa N."/>
        </authorList>
    </citation>
    <scope>NUCLEOTIDE SEQUENCE [LARGE SCALE GENOMIC DNA]</scope>
    <source>
        <strain evidence="1 4">NBRC 107157</strain>
    </source>
</reference>
<reference evidence="2" key="2">
    <citation type="submission" date="2017-05" db="EMBL/GenBank/DDBJ databases">
        <authorList>
            <person name="Song R."/>
            <person name="Chenine A.L."/>
            <person name="Ruprecht R.M."/>
        </authorList>
    </citation>
    <scope>NUCLEOTIDE SEQUENCE</scope>
    <source>
        <strain evidence="2">ACA-DC 3411</strain>
    </source>
</reference>
<keyword evidence="4" id="KW-1185">Reference proteome</keyword>
<dbReference type="Proteomes" id="UP000321794">
    <property type="component" value="Unassembled WGS sequence"/>
</dbReference>
<evidence type="ECO:0000313" key="3">
    <source>
        <dbReference type="Proteomes" id="UP000195412"/>
    </source>
</evidence>
<dbReference type="KEGG" id="lzy:LZ3411_0058"/>
<dbReference type="EMBL" id="BJZK01000029">
    <property type="protein sequence ID" value="GEO72878.1"/>
    <property type="molecule type" value="Genomic_DNA"/>
</dbReference>
<evidence type="ECO:0000313" key="1">
    <source>
        <dbReference type="EMBL" id="GEO72878.1"/>
    </source>
</evidence>
<evidence type="ECO:0000313" key="4">
    <source>
        <dbReference type="Proteomes" id="UP000321794"/>
    </source>
</evidence>
<organism evidence="2 3">
    <name type="scientific">Levilactobacillus zymae</name>
    <dbReference type="NCBI Taxonomy" id="267363"/>
    <lineage>
        <taxon>Bacteria</taxon>
        <taxon>Bacillati</taxon>
        <taxon>Bacillota</taxon>
        <taxon>Bacilli</taxon>
        <taxon>Lactobacillales</taxon>
        <taxon>Lactobacillaceae</taxon>
        <taxon>Levilactobacillus</taxon>
    </lineage>
</organism>